<organism evidence="1 2">
    <name type="scientific">Trifolium medium</name>
    <dbReference type="NCBI Taxonomy" id="97028"/>
    <lineage>
        <taxon>Eukaryota</taxon>
        <taxon>Viridiplantae</taxon>
        <taxon>Streptophyta</taxon>
        <taxon>Embryophyta</taxon>
        <taxon>Tracheophyta</taxon>
        <taxon>Spermatophyta</taxon>
        <taxon>Magnoliopsida</taxon>
        <taxon>eudicotyledons</taxon>
        <taxon>Gunneridae</taxon>
        <taxon>Pentapetalae</taxon>
        <taxon>rosids</taxon>
        <taxon>fabids</taxon>
        <taxon>Fabales</taxon>
        <taxon>Fabaceae</taxon>
        <taxon>Papilionoideae</taxon>
        <taxon>50 kb inversion clade</taxon>
        <taxon>NPAAA clade</taxon>
        <taxon>Hologalegina</taxon>
        <taxon>IRL clade</taxon>
        <taxon>Trifolieae</taxon>
        <taxon>Trifolium</taxon>
    </lineage>
</organism>
<dbReference type="Proteomes" id="UP000265520">
    <property type="component" value="Unassembled WGS sequence"/>
</dbReference>
<evidence type="ECO:0000313" key="2">
    <source>
        <dbReference type="Proteomes" id="UP000265520"/>
    </source>
</evidence>
<protein>
    <submittedName>
        <fullName evidence="1">Phytoalexin-deficient 4-2 protein</fullName>
    </submittedName>
</protein>
<accession>A0A392ME31</accession>
<proteinExistence type="predicted"/>
<comment type="caution">
    <text evidence="1">The sequence shown here is derived from an EMBL/GenBank/DDBJ whole genome shotgun (WGS) entry which is preliminary data.</text>
</comment>
<dbReference type="EMBL" id="LXQA010007792">
    <property type="protein sequence ID" value="MCH85028.1"/>
    <property type="molecule type" value="Genomic_DNA"/>
</dbReference>
<dbReference type="PANTHER" id="PTHR34676:SF28">
    <property type="entry name" value="ZINC FINGER, CCHC-TYPE, RIBONUCLEASE H-LIKE DOMAIN, GAG-PRE-INTEGRASE DOMAIN PROTEIN-RELATED"/>
    <property type="match status" value="1"/>
</dbReference>
<dbReference type="PANTHER" id="PTHR34676">
    <property type="entry name" value="DUF4219 DOMAIN-CONTAINING PROTEIN-RELATED"/>
    <property type="match status" value="1"/>
</dbReference>
<name>A0A392ME31_9FABA</name>
<keyword evidence="2" id="KW-1185">Reference proteome</keyword>
<dbReference type="AlphaFoldDB" id="A0A392ME31"/>
<evidence type="ECO:0000313" key="1">
    <source>
        <dbReference type="EMBL" id="MCH85028.1"/>
    </source>
</evidence>
<sequence>MSKPAKFISEGGSSNRPPLFEGDDYYYWKDKMELFLRSQDNNMWAVIKVGEYQPTVKDSFTLKPQLEWTTTESERVLLNTKAKLFIKSALCREEYDRIMECKTAKEMWNTLQTHHEGTSRVKETRIDIGVRKFELFEMNEDETVDQMYGRFTIIINELNSLGKNYSTHERIRKLLRCLPKNWRHIVTAITEAKDLSDMKLEDFIGSLKAHEAILQEEKPEKKKMIALDSQIEKQSHNKDEKDLQNDDDCHTPFFDRTFLFFIFSSFKLSRFYSSF</sequence>
<reference evidence="1 2" key="1">
    <citation type="journal article" date="2018" name="Front. Plant Sci.">
        <title>Red Clover (Trifolium pratense) and Zigzag Clover (T. medium) - A Picture of Genomic Similarities and Differences.</title>
        <authorList>
            <person name="Dluhosova J."/>
            <person name="Istvanek J."/>
            <person name="Nedelnik J."/>
            <person name="Repkova J."/>
        </authorList>
    </citation>
    <scope>NUCLEOTIDE SEQUENCE [LARGE SCALE GENOMIC DNA]</scope>
    <source>
        <strain evidence="2">cv. 10/8</strain>
        <tissue evidence="1">Leaf</tissue>
    </source>
</reference>
<dbReference type="Pfam" id="PF14223">
    <property type="entry name" value="Retrotran_gag_2"/>
    <property type="match status" value="1"/>
</dbReference>
<gene>
    <name evidence="1" type="ORF">A2U01_0005869</name>
</gene>